<protein>
    <submittedName>
        <fullName evidence="1">Uncharacterized protein</fullName>
    </submittedName>
</protein>
<feature type="non-terminal residue" evidence="1">
    <location>
        <position position="1"/>
    </location>
</feature>
<dbReference type="AlphaFoldDB" id="A0A401TX10"/>
<dbReference type="Proteomes" id="UP000287033">
    <property type="component" value="Unassembled WGS sequence"/>
</dbReference>
<accession>A0A401TX10</accession>
<comment type="caution">
    <text evidence="1">The sequence shown here is derived from an EMBL/GenBank/DDBJ whole genome shotgun (WGS) entry which is preliminary data.</text>
</comment>
<gene>
    <name evidence="1" type="ORF">chiPu_0031386</name>
</gene>
<name>A0A401TX10_CHIPU</name>
<evidence type="ECO:0000313" key="1">
    <source>
        <dbReference type="EMBL" id="GCC47191.1"/>
    </source>
</evidence>
<dbReference type="EMBL" id="BEZZ01208607">
    <property type="protein sequence ID" value="GCC47191.1"/>
    <property type="molecule type" value="Genomic_DNA"/>
</dbReference>
<keyword evidence="2" id="KW-1185">Reference proteome</keyword>
<evidence type="ECO:0000313" key="2">
    <source>
        <dbReference type="Proteomes" id="UP000287033"/>
    </source>
</evidence>
<proteinExistence type="predicted"/>
<organism evidence="1 2">
    <name type="scientific">Chiloscyllium punctatum</name>
    <name type="common">Brownbanded bambooshark</name>
    <name type="synonym">Hemiscyllium punctatum</name>
    <dbReference type="NCBI Taxonomy" id="137246"/>
    <lineage>
        <taxon>Eukaryota</taxon>
        <taxon>Metazoa</taxon>
        <taxon>Chordata</taxon>
        <taxon>Craniata</taxon>
        <taxon>Vertebrata</taxon>
        <taxon>Chondrichthyes</taxon>
        <taxon>Elasmobranchii</taxon>
        <taxon>Galeomorphii</taxon>
        <taxon>Galeoidea</taxon>
        <taxon>Orectolobiformes</taxon>
        <taxon>Hemiscylliidae</taxon>
        <taxon>Chiloscyllium</taxon>
    </lineage>
</organism>
<sequence length="176" mass="18949">RGNRRSHVLLVALEQFDRDALRAADEADPYAGADRGRLLGELDALGLDLGRDRVDVLHRQPEMIEPLIGRHRRGIDAVALRHLRNENPGAAELDVDAAGAADDLAAENVAQPGRCGFGIGTAQMDVVPRDDDGHCDLLVVLAPLGCAALAPVQRKSSERPALMPLRAVRRKIVVPV</sequence>
<reference evidence="1 2" key="1">
    <citation type="journal article" date="2018" name="Nat. Ecol. Evol.">
        <title>Shark genomes provide insights into elasmobranch evolution and the origin of vertebrates.</title>
        <authorList>
            <person name="Hara Y"/>
            <person name="Yamaguchi K"/>
            <person name="Onimaru K"/>
            <person name="Kadota M"/>
            <person name="Koyanagi M"/>
            <person name="Keeley SD"/>
            <person name="Tatsumi K"/>
            <person name="Tanaka K"/>
            <person name="Motone F"/>
            <person name="Kageyama Y"/>
            <person name="Nozu R"/>
            <person name="Adachi N"/>
            <person name="Nishimura O"/>
            <person name="Nakagawa R"/>
            <person name="Tanegashima C"/>
            <person name="Kiyatake I"/>
            <person name="Matsumoto R"/>
            <person name="Murakumo K"/>
            <person name="Nishida K"/>
            <person name="Terakita A"/>
            <person name="Kuratani S"/>
            <person name="Sato K"/>
            <person name="Hyodo S Kuraku.S."/>
        </authorList>
    </citation>
    <scope>NUCLEOTIDE SEQUENCE [LARGE SCALE GENOMIC DNA]</scope>
</reference>